<proteinExistence type="predicted"/>
<name>A0A7X0VG12_9BACL</name>
<gene>
    <name evidence="1" type="ORF">H7C19_18230</name>
</gene>
<reference evidence="1 2" key="1">
    <citation type="submission" date="2020-08" db="EMBL/GenBank/DDBJ databases">
        <title>Cohnella phylogeny.</title>
        <authorList>
            <person name="Dunlap C."/>
        </authorList>
    </citation>
    <scope>NUCLEOTIDE SEQUENCE [LARGE SCALE GENOMIC DNA]</scope>
    <source>
        <strain evidence="1 2">DSM 28246</strain>
    </source>
</reference>
<keyword evidence="2" id="KW-1185">Reference proteome</keyword>
<evidence type="ECO:0008006" key="3">
    <source>
        <dbReference type="Google" id="ProtNLM"/>
    </source>
</evidence>
<organism evidence="1 2">
    <name type="scientific">Cohnella nanjingensis</name>
    <dbReference type="NCBI Taxonomy" id="1387779"/>
    <lineage>
        <taxon>Bacteria</taxon>
        <taxon>Bacillati</taxon>
        <taxon>Bacillota</taxon>
        <taxon>Bacilli</taxon>
        <taxon>Bacillales</taxon>
        <taxon>Paenibacillaceae</taxon>
        <taxon>Cohnella</taxon>
    </lineage>
</organism>
<sequence length="144" mass="14749">MARFVRSDGGYNQPTTVGIPVAASQTINVGDIIQITAASGLASAAIASSTTVVGVAQNAITTGASPTAQDIVYIIPAEDNVFRVAYSGTTKTSIAQADLYGTLFNLANKTTVNLDNTTGGMCQIVGYNNAQQTADVVFAVAKKV</sequence>
<dbReference type="Proteomes" id="UP000547209">
    <property type="component" value="Unassembled WGS sequence"/>
</dbReference>
<protein>
    <recommendedName>
        <fullName evidence="3">DUF2190 family protein</fullName>
    </recommendedName>
</protein>
<dbReference type="EMBL" id="JACJVP010000029">
    <property type="protein sequence ID" value="MBB6672622.1"/>
    <property type="molecule type" value="Genomic_DNA"/>
</dbReference>
<dbReference type="AlphaFoldDB" id="A0A7X0VG12"/>
<dbReference type="RefSeq" id="WP_185144123.1">
    <property type="nucleotide sequence ID" value="NZ_JACJVP010000029.1"/>
</dbReference>
<accession>A0A7X0VG12</accession>
<evidence type="ECO:0000313" key="2">
    <source>
        <dbReference type="Proteomes" id="UP000547209"/>
    </source>
</evidence>
<evidence type="ECO:0000313" key="1">
    <source>
        <dbReference type="EMBL" id="MBB6672622.1"/>
    </source>
</evidence>
<comment type="caution">
    <text evidence="1">The sequence shown here is derived from an EMBL/GenBank/DDBJ whole genome shotgun (WGS) entry which is preliminary data.</text>
</comment>